<keyword evidence="1" id="KW-1133">Transmembrane helix</keyword>
<dbReference type="Proteomes" id="UP001596445">
    <property type="component" value="Unassembled WGS sequence"/>
</dbReference>
<evidence type="ECO:0008006" key="4">
    <source>
        <dbReference type="Google" id="ProtNLM"/>
    </source>
</evidence>
<comment type="caution">
    <text evidence="2">The sequence shown here is derived from an EMBL/GenBank/DDBJ whole genome shotgun (WGS) entry which is preliminary data.</text>
</comment>
<protein>
    <recommendedName>
        <fullName evidence="4">Major facilitator superfamily (MFS) profile domain-containing protein</fullName>
    </recommendedName>
</protein>
<dbReference type="GeneID" id="76631100"/>
<gene>
    <name evidence="2" type="ORF">ACFQQG_13595</name>
</gene>
<organism evidence="2 3">
    <name type="scientific">Halovenus salina</name>
    <dbReference type="NCBI Taxonomy" id="1510225"/>
    <lineage>
        <taxon>Archaea</taxon>
        <taxon>Methanobacteriati</taxon>
        <taxon>Methanobacteriota</taxon>
        <taxon>Stenosarchaea group</taxon>
        <taxon>Halobacteria</taxon>
        <taxon>Halobacteriales</taxon>
        <taxon>Haloarculaceae</taxon>
        <taxon>Halovenus</taxon>
    </lineage>
</organism>
<keyword evidence="1" id="KW-0472">Membrane</keyword>
<dbReference type="EMBL" id="JBHSZI010000001">
    <property type="protein sequence ID" value="MFC7059023.1"/>
    <property type="molecule type" value="Genomic_DNA"/>
</dbReference>
<dbReference type="AlphaFoldDB" id="A0ABD5W0G9"/>
<keyword evidence="1" id="KW-0812">Transmembrane</keyword>
<evidence type="ECO:0000256" key="1">
    <source>
        <dbReference type="SAM" id="Phobius"/>
    </source>
</evidence>
<accession>A0ABD5W0G9</accession>
<dbReference type="RefSeq" id="WP_267161746.1">
    <property type="nucleotide sequence ID" value="NZ_CP112972.1"/>
</dbReference>
<reference evidence="2 3" key="1">
    <citation type="journal article" date="2019" name="Int. J. Syst. Evol. Microbiol.">
        <title>The Global Catalogue of Microorganisms (GCM) 10K type strain sequencing project: providing services to taxonomists for standard genome sequencing and annotation.</title>
        <authorList>
            <consortium name="The Broad Institute Genomics Platform"/>
            <consortium name="The Broad Institute Genome Sequencing Center for Infectious Disease"/>
            <person name="Wu L."/>
            <person name="Ma J."/>
        </authorList>
    </citation>
    <scope>NUCLEOTIDE SEQUENCE [LARGE SCALE GENOMIC DNA]</scope>
    <source>
        <strain evidence="2 3">JCM 30072</strain>
    </source>
</reference>
<feature type="transmembrane region" description="Helical" evidence="1">
    <location>
        <begin position="36"/>
        <end position="59"/>
    </location>
</feature>
<sequence length="65" mass="7053">MDPALRLRLDLIIGLLAFIAVSAFSLLLLLGGYEVLLYLGTFGLLLGLLLQSVGVGPFGERERQH</sequence>
<keyword evidence="3" id="KW-1185">Reference proteome</keyword>
<feature type="transmembrane region" description="Helical" evidence="1">
    <location>
        <begin position="12"/>
        <end position="30"/>
    </location>
</feature>
<evidence type="ECO:0000313" key="2">
    <source>
        <dbReference type="EMBL" id="MFC7059023.1"/>
    </source>
</evidence>
<evidence type="ECO:0000313" key="3">
    <source>
        <dbReference type="Proteomes" id="UP001596445"/>
    </source>
</evidence>
<proteinExistence type="predicted"/>
<name>A0ABD5W0G9_9EURY</name>